<accession>A0A4C1T2K3</accession>
<dbReference type="AlphaFoldDB" id="A0A4C1T2K3"/>
<feature type="region of interest" description="Disordered" evidence="1">
    <location>
        <begin position="66"/>
        <end position="89"/>
    </location>
</feature>
<sequence length="89" mass="9710">MKPSCDLQLSRTSGTKSFGTRSKSYAAPELARARGHIRDFSKKETALERTPVNGVSEQIGPIGSFKKRECLPERTNDWPAPSSGVMGDV</sequence>
<evidence type="ECO:0000313" key="2">
    <source>
        <dbReference type="EMBL" id="GBP07511.1"/>
    </source>
</evidence>
<proteinExistence type="predicted"/>
<feature type="region of interest" description="Disordered" evidence="1">
    <location>
        <begin position="1"/>
        <end position="24"/>
    </location>
</feature>
<evidence type="ECO:0000256" key="1">
    <source>
        <dbReference type="SAM" id="MobiDB-lite"/>
    </source>
</evidence>
<dbReference type="EMBL" id="BGZK01000026">
    <property type="protein sequence ID" value="GBP07511.1"/>
    <property type="molecule type" value="Genomic_DNA"/>
</dbReference>
<comment type="caution">
    <text evidence="2">The sequence shown here is derived from an EMBL/GenBank/DDBJ whole genome shotgun (WGS) entry which is preliminary data.</text>
</comment>
<evidence type="ECO:0000313" key="3">
    <source>
        <dbReference type="Proteomes" id="UP000299102"/>
    </source>
</evidence>
<reference evidence="2 3" key="1">
    <citation type="journal article" date="2019" name="Commun. Biol.">
        <title>The bagworm genome reveals a unique fibroin gene that provides high tensile strength.</title>
        <authorList>
            <person name="Kono N."/>
            <person name="Nakamura H."/>
            <person name="Ohtoshi R."/>
            <person name="Tomita M."/>
            <person name="Numata K."/>
            <person name="Arakawa K."/>
        </authorList>
    </citation>
    <scope>NUCLEOTIDE SEQUENCE [LARGE SCALE GENOMIC DNA]</scope>
</reference>
<name>A0A4C1T2K3_EUMVA</name>
<keyword evidence="3" id="KW-1185">Reference proteome</keyword>
<dbReference type="Proteomes" id="UP000299102">
    <property type="component" value="Unassembled WGS sequence"/>
</dbReference>
<organism evidence="2 3">
    <name type="scientific">Eumeta variegata</name>
    <name type="common">Bagworm moth</name>
    <name type="synonym">Eumeta japonica</name>
    <dbReference type="NCBI Taxonomy" id="151549"/>
    <lineage>
        <taxon>Eukaryota</taxon>
        <taxon>Metazoa</taxon>
        <taxon>Ecdysozoa</taxon>
        <taxon>Arthropoda</taxon>
        <taxon>Hexapoda</taxon>
        <taxon>Insecta</taxon>
        <taxon>Pterygota</taxon>
        <taxon>Neoptera</taxon>
        <taxon>Endopterygota</taxon>
        <taxon>Lepidoptera</taxon>
        <taxon>Glossata</taxon>
        <taxon>Ditrysia</taxon>
        <taxon>Tineoidea</taxon>
        <taxon>Psychidae</taxon>
        <taxon>Oiketicinae</taxon>
        <taxon>Eumeta</taxon>
    </lineage>
</organism>
<feature type="compositionally biased region" description="Basic and acidic residues" evidence="1">
    <location>
        <begin position="66"/>
        <end position="76"/>
    </location>
</feature>
<protein>
    <submittedName>
        <fullName evidence="2">Uncharacterized protein</fullName>
    </submittedName>
</protein>
<feature type="compositionally biased region" description="Polar residues" evidence="1">
    <location>
        <begin position="7"/>
        <end position="23"/>
    </location>
</feature>
<gene>
    <name evidence="2" type="ORF">EVAR_4855_1</name>
</gene>